<keyword evidence="3" id="KW-1185">Reference proteome</keyword>
<dbReference type="Proteomes" id="UP000815325">
    <property type="component" value="Unassembled WGS sequence"/>
</dbReference>
<evidence type="ECO:0008006" key="4">
    <source>
        <dbReference type="Google" id="ProtNLM"/>
    </source>
</evidence>
<evidence type="ECO:0000313" key="2">
    <source>
        <dbReference type="EMBL" id="KAF5843387.1"/>
    </source>
</evidence>
<feature type="region of interest" description="Disordered" evidence="1">
    <location>
        <begin position="170"/>
        <end position="202"/>
    </location>
</feature>
<reference evidence="2" key="1">
    <citation type="submission" date="2017-08" db="EMBL/GenBank/DDBJ databases">
        <authorList>
            <person name="Polle J.E."/>
            <person name="Barry K."/>
            <person name="Cushman J."/>
            <person name="Schmutz J."/>
            <person name="Tran D."/>
            <person name="Hathwaick L.T."/>
            <person name="Yim W.C."/>
            <person name="Jenkins J."/>
            <person name="Mckie-Krisberg Z.M."/>
            <person name="Prochnik S."/>
            <person name="Lindquist E."/>
            <person name="Dockter R.B."/>
            <person name="Adam C."/>
            <person name="Molina H."/>
            <person name="Bunkerborg J."/>
            <person name="Jin E."/>
            <person name="Buchheim M."/>
            <person name="Magnuson J."/>
        </authorList>
    </citation>
    <scope>NUCLEOTIDE SEQUENCE</scope>
    <source>
        <strain evidence="2">CCAP 19/18</strain>
    </source>
</reference>
<sequence>MRRRSARYACQATTTPHSCTHMCTSSFPLRRRNGSRVKSMSYTLLSTAKERKVAKVWGRRVAKVKGRRGPMGIKRQGSKGQDMHKSFKVGMSKETHKDLTVRAGRAMGHRGKAKGSSRGRHRDHSMKGSTFRQHLTPPKERGQRGSQGRVKLRLNRLGKATHIQGKRSMIKNGARFMEGKGKGKHRGRARSMEGRKKGRHKD</sequence>
<accession>A0ABQ7H962</accession>
<evidence type="ECO:0000256" key="1">
    <source>
        <dbReference type="SAM" id="MobiDB-lite"/>
    </source>
</evidence>
<name>A0ABQ7H962_DUNSA</name>
<feature type="region of interest" description="Disordered" evidence="1">
    <location>
        <begin position="106"/>
        <end position="149"/>
    </location>
</feature>
<feature type="compositionally biased region" description="Basic residues" evidence="1">
    <location>
        <begin position="107"/>
        <end position="124"/>
    </location>
</feature>
<gene>
    <name evidence="2" type="ORF">DUNSADRAFT_16886</name>
</gene>
<comment type="caution">
    <text evidence="2">The sequence shown here is derived from an EMBL/GenBank/DDBJ whole genome shotgun (WGS) entry which is preliminary data.</text>
</comment>
<proteinExistence type="predicted"/>
<protein>
    <recommendedName>
        <fullName evidence="4">Encoded protein</fullName>
    </recommendedName>
</protein>
<evidence type="ECO:0000313" key="3">
    <source>
        <dbReference type="Proteomes" id="UP000815325"/>
    </source>
</evidence>
<feature type="region of interest" description="Disordered" evidence="1">
    <location>
        <begin position="63"/>
        <end position="84"/>
    </location>
</feature>
<organism evidence="2 3">
    <name type="scientific">Dunaliella salina</name>
    <name type="common">Green alga</name>
    <name type="synonym">Protococcus salinus</name>
    <dbReference type="NCBI Taxonomy" id="3046"/>
    <lineage>
        <taxon>Eukaryota</taxon>
        <taxon>Viridiplantae</taxon>
        <taxon>Chlorophyta</taxon>
        <taxon>core chlorophytes</taxon>
        <taxon>Chlorophyceae</taxon>
        <taxon>CS clade</taxon>
        <taxon>Chlamydomonadales</taxon>
        <taxon>Dunaliellaceae</taxon>
        <taxon>Dunaliella</taxon>
    </lineage>
</organism>
<dbReference type="EMBL" id="MU069443">
    <property type="protein sequence ID" value="KAF5843387.1"/>
    <property type="molecule type" value="Genomic_DNA"/>
</dbReference>